<proteinExistence type="predicted"/>
<organism evidence="1 2">
    <name type="scientific">Streptomyces taklimakanensis</name>
    <dbReference type="NCBI Taxonomy" id="2569853"/>
    <lineage>
        <taxon>Bacteria</taxon>
        <taxon>Bacillati</taxon>
        <taxon>Actinomycetota</taxon>
        <taxon>Actinomycetes</taxon>
        <taxon>Kitasatosporales</taxon>
        <taxon>Streptomycetaceae</taxon>
        <taxon>Streptomyces</taxon>
    </lineage>
</organism>
<keyword evidence="2" id="KW-1185">Reference proteome</keyword>
<name>A0A6G2BC53_9ACTN</name>
<gene>
    <name evidence="1" type="ORF">F0L17_10165</name>
</gene>
<dbReference type="RefSeq" id="WP_155070821.1">
    <property type="nucleotide sequence ID" value="NZ_WIXO01000001.1"/>
</dbReference>
<dbReference type="EMBL" id="WIXO01000001">
    <property type="protein sequence ID" value="MTE19482.1"/>
    <property type="molecule type" value="Genomic_DNA"/>
</dbReference>
<evidence type="ECO:0000313" key="1">
    <source>
        <dbReference type="EMBL" id="MTE19482.1"/>
    </source>
</evidence>
<evidence type="ECO:0000313" key="2">
    <source>
        <dbReference type="Proteomes" id="UP000473014"/>
    </source>
</evidence>
<accession>A0A6G2BC53</accession>
<protein>
    <submittedName>
        <fullName evidence="1">Uncharacterized protein</fullName>
    </submittedName>
</protein>
<dbReference type="Proteomes" id="UP000473014">
    <property type="component" value="Unassembled WGS sequence"/>
</dbReference>
<reference evidence="1 2" key="1">
    <citation type="submission" date="2019-11" db="EMBL/GenBank/DDBJ databases">
        <authorList>
            <person name="Yuan L."/>
        </authorList>
    </citation>
    <scope>NUCLEOTIDE SEQUENCE [LARGE SCALE GENOMIC DNA]</scope>
    <source>
        <strain evidence="1 2">TRM43335</strain>
    </source>
</reference>
<sequence length="53" mass="5724">MEHVRAHPSRFGARGIAFCSAAQSFEEAQASCRELCGAALSSAEQLADWNIEI</sequence>
<comment type="caution">
    <text evidence="1">The sequence shown here is derived from an EMBL/GenBank/DDBJ whole genome shotgun (WGS) entry which is preliminary data.</text>
</comment>
<dbReference type="AlphaFoldDB" id="A0A6G2BC53"/>